<comment type="caution">
    <text evidence="2">The sequence shown here is derived from an EMBL/GenBank/DDBJ whole genome shotgun (WGS) entry which is preliminary data.</text>
</comment>
<name>A0ABS4GJW7_9BACL</name>
<sequence length="60" mass="6968">MSRKKQDTKHPQGNRFNQDDVYGVLGKKMEVDSDVNEDPNRERLLDEAFNDFVGPSDRNN</sequence>
<gene>
    <name evidence="2" type="ORF">J2Z37_000540</name>
</gene>
<reference evidence="2 3" key="1">
    <citation type="submission" date="2021-03" db="EMBL/GenBank/DDBJ databases">
        <title>Genomic Encyclopedia of Type Strains, Phase IV (KMG-IV): sequencing the most valuable type-strain genomes for metagenomic binning, comparative biology and taxonomic classification.</title>
        <authorList>
            <person name="Goeker M."/>
        </authorList>
    </citation>
    <scope>NUCLEOTIDE SEQUENCE [LARGE SCALE GENOMIC DNA]</scope>
    <source>
        <strain evidence="2 3">DSM 24738</strain>
    </source>
</reference>
<evidence type="ECO:0000256" key="1">
    <source>
        <dbReference type="SAM" id="MobiDB-lite"/>
    </source>
</evidence>
<organism evidence="2 3">
    <name type="scientific">Ammoniphilus resinae</name>
    <dbReference type="NCBI Taxonomy" id="861532"/>
    <lineage>
        <taxon>Bacteria</taxon>
        <taxon>Bacillati</taxon>
        <taxon>Bacillota</taxon>
        <taxon>Bacilli</taxon>
        <taxon>Bacillales</taxon>
        <taxon>Paenibacillaceae</taxon>
        <taxon>Aneurinibacillus group</taxon>
        <taxon>Ammoniphilus</taxon>
    </lineage>
</organism>
<dbReference type="Proteomes" id="UP001519343">
    <property type="component" value="Unassembled WGS sequence"/>
</dbReference>
<accession>A0ABS4GJW7</accession>
<dbReference type="RefSeq" id="WP_209808605.1">
    <property type="nucleotide sequence ID" value="NZ_JAGGKT010000001.1"/>
</dbReference>
<keyword evidence="3" id="KW-1185">Reference proteome</keyword>
<proteinExistence type="predicted"/>
<protein>
    <submittedName>
        <fullName evidence="2">Uncharacterized protein</fullName>
    </submittedName>
</protein>
<dbReference type="EMBL" id="JAGGKT010000001">
    <property type="protein sequence ID" value="MBP1930553.1"/>
    <property type="molecule type" value="Genomic_DNA"/>
</dbReference>
<feature type="compositionally biased region" description="Basic and acidic residues" evidence="1">
    <location>
        <begin position="1"/>
        <end position="10"/>
    </location>
</feature>
<evidence type="ECO:0000313" key="2">
    <source>
        <dbReference type="EMBL" id="MBP1930553.1"/>
    </source>
</evidence>
<feature type="region of interest" description="Disordered" evidence="1">
    <location>
        <begin position="1"/>
        <end position="23"/>
    </location>
</feature>
<evidence type="ECO:0000313" key="3">
    <source>
        <dbReference type="Proteomes" id="UP001519343"/>
    </source>
</evidence>